<evidence type="ECO:0000256" key="8">
    <source>
        <dbReference type="ARBA" id="ARBA00022982"/>
    </source>
</evidence>
<dbReference type="GO" id="GO:0005886">
    <property type="term" value="C:plasma membrane"/>
    <property type="evidence" value="ECO:0007669"/>
    <property type="project" value="UniProtKB-SubCell"/>
</dbReference>
<dbReference type="GO" id="GO:0016682">
    <property type="term" value="F:oxidoreductase activity, acting on diphenols and related substances as donors, oxygen as acceptor"/>
    <property type="evidence" value="ECO:0007669"/>
    <property type="project" value="TreeGrafter"/>
</dbReference>
<sequence length="341" mass="37911">MLETTWFLLWGILWAGYFALDGYDFGLGINMPLLAESETDKRVMYNAAGPFWDGNQVWLITAGGVTFAAFPATYAVLFSSLYTPLLLLLFALIFRGVSFEFRRKVDSDSWRRFWDGCNVLGSLIPALLFGVAFANIFMGIPLNAQQINEGNLLTLLNPYGLAGGILFVLLFSMHGSLWLAVKSMGDMERKAVNLANRVWGAVLVMVVAFLALTVMYTNLFDNYAANPLLLIILLIPVAGLVLVKMFLHQRVYWKAWASSAATIIGVTMFGVIGMYPKLLPSSIDPDFSMTIANSASSTLTLQIMLGVALVFCPLVIAYQTWVHLKFSHKITDEDLEYEEAY</sequence>
<evidence type="ECO:0000256" key="1">
    <source>
        <dbReference type="ARBA" id="ARBA00004651"/>
    </source>
</evidence>
<keyword evidence="3" id="KW-0813">Transport</keyword>
<evidence type="ECO:0000256" key="2">
    <source>
        <dbReference type="ARBA" id="ARBA00007543"/>
    </source>
</evidence>
<dbReference type="NCBIfam" id="TIGR00203">
    <property type="entry name" value="cydB"/>
    <property type="match status" value="1"/>
</dbReference>
<dbReference type="eggNOG" id="COG1294">
    <property type="taxonomic scope" value="Bacteria"/>
</dbReference>
<dbReference type="AlphaFoldDB" id="D6SS88"/>
<evidence type="ECO:0000313" key="12">
    <source>
        <dbReference type="EMBL" id="EFI33554.1"/>
    </source>
</evidence>
<keyword evidence="7" id="KW-0479">Metal-binding</keyword>
<gene>
    <name evidence="12" type="ORF">Dthio_PD0888</name>
</gene>
<dbReference type="RefSeq" id="WP_008870904.1">
    <property type="nucleotide sequence ID" value="NZ_ACJN02000003.1"/>
</dbReference>
<keyword evidence="13" id="KW-1185">Reference proteome</keyword>
<dbReference type="OrthoDB" id="9776710at2"/>
<evidence type="ECO:0000256" key="9">
    <source>
        <dbReference type="ARBA" id="ARBA00022989"/>
    </source>
</evidence>
<evidence type="ECO:0000256" key="7">
    <source>
        <dbReference type="ARBA" id="ARBA00022723"/>
    </source>
</evidence>
<dbReference type="PANTHER" id="PTHR43141:SF5">
    <property type="entry name" value="CYTOCHROME BD-I UBIQUINOL OXIDASE SUBUNIT 2"/>
    <property type="match status" value="1"/>
</dbReference>
<dbReference type="GO" id="GO:0046872">
    <property type="term" value="F:metal ion binding"/>
    <property type="evidence" value="ECO:0007669"/>
    <property type="project" value="UniProtKB-KW"/>
</dbReference>
<dbReference type="InterPro" id="IPR003317">
    <property type="entry name" value="Cyt-d_oxidase_su2"/>
</dbReference>
<proteinExistence type="inferred from homology"/>
<protein>
    <submittedName>
        <fullName evidence="12">Cytochrome d ubiquinol oxidase, subunit II</fullName>
    </submittedName>
</protein>
<comment type="caution">
    <text evidence="12">The sequence shown here is derived from an EMBL/GenBank/DDBJ whole genome shotgun (WGS) entry which is preliminary data.</text>
</comment>
<name>D6SS88_9BACT</name>
<keyword evidence="6" id="KW-0812">Transmembrane</keyword>
<keyword evidence="10" id="KW-0408">Iron</keyword>
<comment type="subcellular location">
    <subcellularLocation>
        <location evidence="1">Cell membrane</location>
        <topology evidence="1">Multi-pass membrane protein</topology>
    </subcellularLocation>
</comment>
<dbReference type="Proteomes" id="UP000005496">
    <property type="component" value="Unassembled WGS sequence"/>
</dbReference>
<dbReference type="GO" id="GO:0009055">
    <property type="term" value="F:electron transfer activity"/>
    <property type="evidence" value="ECO:0007669"/>
    <property type="project" value="TreeGrafter"/>
</dbReference>
<keyword evidence="11" id="KW-0472">Membrane</keyword>
<organism evidence="12 13">
    <name type="scientific">Desulfonatronospira thiodismutans ASO3-1</name>
    <dbReference type="NCBI Taxonomy" id="555779"/>
    <lineage>
        <taxon>Bacteria</taxon>
        <taxon>Pseudomonadati</taxon>
        <taxon>Thermodesulfobacteriota</taxon>
        <taxon>Desulfovibrionia</taxon>
        <taxon>Desulfovibrionales</taxon>
        <taxon>Desulfonatronovibrionaceae</taxon>
        <taxon>Desulfonatronospira</taxon>
    </lineage>
</organism>
<evidence type="ECO:0000256" key="11">
    <source>
        <dbReference type="ARBA" id="ARBA00023136"/>
    </source>
</evidence>
<evidence type="ECO:0000256" key="6">
    <source>
        <dbReference type="ARBA" id="ARBA00022692"/>
    </source>
</evidence>
<evidence type="ECO:0000256" key="10">
    <source>
        <dbReference type="ARBA" id="ARBA00023004"/>
    </source>
</evidence>
<dbReference type="GO" id="GO:0019646">
    <property type="term" value="P:aerobic electron transport chain"/>
    <property type="evidence" value="ECO:0007669"/>
    <property type="project" value="TreeGrafter"/>
</dbReference>
<evidence type="ECO:0000256" key="3">
    <source>
        <dbReference type="ARBA" id="ARBA00022448"/>
    </source>
</evidence>
<dbReference type="PIRSF" id="PIRSF000267">
    <property type="entry name" value="Cyt_oxidse_sub2"/>
    <property type="match status" value="1"/>
</dbReference>
<reference evidence="12" key="1">
    <citation type="submission" date="2010-05" db="EMBL/GenBank/DDBJ databases">
        <title>The draft genome of Desulfonatronospira thiodismutans ASO3-1.</title>
        <authorList>
            <consortium name="US DOE Joint Genome Institute (JGI-PGF)"/>
            <person name="Lucas S."/>
            <person name="Copeland A."/>
            <person name="Lapidus A."/>
            <person name="Cheng J.-F."/>
            <person name="Bruce D."/>
            <person name="Goodwin L."/>
            <person name="Pitluck S."/>
            <person name="Chertkov O."/>
            <person name="Brettin T."/>
            <person name="Detter J.C."/>
            <person name="Han C."/>
            <person name="Land M.L."/>
            <person name="Hauser L."/>
            <person name="Kyrpides N."/>
            <person name="Mikhailova N."/>
            <person name="Muyzer G."/>
            <person name="Woyke T."/>
        </authorList>
    </citation>
    <scope>NUCLEOTIDE SEQUENCE [LARGE SCALE GENOMIC DNA]</scope>
    <source>
        <strain evidence="12">ASO3-1</strain>
    </source>
</reference>
<comment type="similarity">
    <text evidence="2">Belongs to the cytochrome ubiquinol oxidase subunit 2 family.</text>
</comment>
<keyword evidence="5" id="KW-0349">Heme</keyword>
<evidence type="ECO:0000256" key="4">
    <source>
        <dbReference type="ARBA" id="ARBA00022475"/>
    </source>
</evidence>
<keyword evidence="8" id="KW-0249">Electron transport</keyword>
<keyword evidence="4" id="KW-1003">Cell membrane</keyword>
<dbReference type="EMBL" id="ACJN02000003">
    <property type="protein sequence ID" value="EFI33554.1"/>
    <property type="molecule type" value="Genomic_DNA"/>
</dbReference>
<accession>D6SS88</accession>
<keyword evidence="9" id="KW-1133">Transmembrane helix</keyword>
<dbReference type="Pfam" id="PF02322">
    <property type="entry name" value="Cyt_bd_oxida_II"/>
    <property type="match status" value="1"/>
</dbReference>
<dbReference type="PANTHER" id="PTHR43141">
    <property type="entry name" value="CYTOCHROME BD2 SUBUNIT II"/>
    <property type="match status" value="1"/>
</dbReference>
<evidence type="ECO:0000313" key="13">
    <source>
        <dbReference type="Proteomes" id="UP000005496"/>
    </source>
</evidence>
<dbReference type="GO" id="GO:0070069">
    <property type="term" value="C:cytochrome complex"/>
    <property type="evidence" value="ECO:0007669"/>
    <property type="project" value="TreeGrafter"/>
</dbReference>
<evidence type="ECO:0000256" key="5">
    <source>
        <dbReference type="ARBA" id="ARBA00022617"/>
    </source>
</evidence>